<evidence type="ECO:0000256" key="1">
    <source>
        <dbReference type="ARBA" id="ARBA00022845"/>
    </source>
</evidence>
<name>A0A363UM85_9GAMM</name>
<gene>
    <name evidence="6" type="primary">raiA</name>
    <name evidence="6" type="ORF">DEH80_06790</name>
</gene>
<sequence>MNLNISGHHVDLTDSLRDFVTQKLSRVERHFDHLIDAEVILTVEKIRHKAEATLHASGKNLHAEAVADDMYVAIDQLIDKLDRQTRRFKERVTDHHRKGPQRIAEMLQ</sequence>
<comment type="similarity">
    <text evidence="2">Belongs to the HPF/YfiA ribosome-associated protein family. Short HPF subfamily.</text>
</comment>
<dbReference type="Pfam" id="PF02482">
    <property type="entry name" value="Ribosomal_S30AE"/>
    <property type="match status" value="1"/>
</dbReference>
<proteinExistence type="inferred from homology"/>
<dbReference type="FunFam" id="3.30.160.100:FF:000001">
    <property type="entry name" value="Ribosome hibernation promoting factor"/>
    <property type="match status" value="1"/>
</dbReference>
<accession>A0A363UM85</accession>
<dbReference type="GO" id="GO:0045900">
    <property type="term" value="P:negative regulation of translational elongation"/>
    <property type="evidence" value="ECO:0007669"/>
    <property type="project" value="TreeGrafter"/>
</dbReference>
<comment type="caution">
    <text evidence="6">The sequence shown here is derived from an EMBL/GenBank/DDBJ whole genome shotgun (WGS) entry which is preliminary data.</text>
</comment>
<keyword evidence="1" id="KW-0810">Translation regulation</keyword>
<dbReference type="GO" id="GO:0022627">
    <property type="term" value="C:cytosolic small ribosomal subunit"/>
    <property type="evidence" value="ECO:0007669"/>
    <property type="project" value="TreeGrafter"/>
</dbReference>
<comment type="subunit">
    <text evidence="3">Associates exclusively with 100S ribosomes, which are dimers of 70S ribosomes.</text>
</comment>
<dbReference type="Gene3D" id="3.30.160.100">
    <property type="entry name" value="Ribosome hibernation promotion factor-like"/>
    <property type="match status" value="1"/>
</dbReference>
<dbReference type="EMBL" id="QEQK01000005">
    <property type="protein sequence ID" value="PWN56532.1"/>
    <property type="molecule type" value="Genomic_DNA"/>
</dbReference>
<evidence type="ECO:0000256" key="2">
    <source>
        <dbReference type="ARBA" id="ARBA00038434"/>
    </source>
</evidence>
<evidence type="ECO:0000313" key="6">
    <source>
        <dbReference type="EMBL" id="PWN56532.1"/>
    </source>
</evidence>
<dbReference type="RefSeq" id="WP_109719727.1">
    <property type="nucleotide sequence ID" value="NZ_QEQK01000005.1"/>
</dbReference>
<evidence type="ECO:0000256" key="5">
    <source>
        <dbReference type="ARBA" id="ARBA00041319"/>
    </source>
</evidence>
<dbReference type="InterPro" id="IPR050574">
    <property type="entry name" value="HPF/YfiA_ribosome-assoc"/>
</dbReference>
<dbReference type="AlphaFoldDB" id="A0A363UM85"/>
<organism evidence="6 7">
    <name type="scientific">Abyssibacter profundi</name>
    <dbReference type="NCBI Taxonomy" id="2182787"/>
    <lineage>
        <taxon>Bacteria</taxon>
        <taxon>Pseudomonadati</taxon>
        <taxon>Pseudomonadota</taxon>
        <taxon>Gammaproteobacteria</taxon>
        <taxon>Chromatiales</taxon>
        <taxon>Oceanococcaceae</taxon>
        <taxon>Abyssibacter</taxon>
    </lineage>
</organism>
<keyword evidence="7" id="KW-1185">Reference proteome</keyword>
<dbReference type="CDD" id="cd00552">
    <property type="entry name" value="RaiA"/>
    <property type="match status" value="1"/>
</dbReference>
<reference evidence="6 7" key="1">
    <citation type="submission" date="2018-05" db="EMBL/GenBank/DDBJ databases">
        <title>Abyssibacter profundi OUC007T gen. nov., sp. nov, a marine bacterium isolated from seawater of the Mariana Trench.</title>
        <authorList>
            <person name="Zhou S."/>
        </authorList>
    </citation>
    <scope>NUCLEOTIDE SEQUENCE [LARGE SCALE GENOMIC DNA]</scope>
    <source>
        <strain evidence="6 7">OUC007</strain>
    </source>
</reference>
<dbReference type="GO" id="GO:0043024">
    <property type="term" value="F:ribosomal small subunit binding"/>
    <property type="evidence" value="ECO:0007669"/>
    <property type="project" value="TreeGrafter"/>
</dbReference>
<dbReference type="PANTHER" id="PTHR33231">
    <property type="entry name" value="30S RIBOSOMAL PROTEIN"/>
    <property type="match status" value="1"/>
</dbReference>
<dbReference type="InterPro" id="IPR003489">
    <property type="entry name" value="RHF/RaiA"/>
</dbReference>
<evidence type="ECO:0000256" key="4">
    <source>
        <dbReference type="ARBA" id="ARBA00041148"/>
    </source>
</evidence>
<dbReference type="SUPFAM" id="SSF69754">
    <property type="entry name" value="Ribosome binding protein Y (YfiA homologue)"/>
    <property type="match status" value="1"/>
</dbReference>
<evidence type="ECO:0000256" key="3">
    <source>
        <dbReference type="ARBA" id="ARBA00038695"/>
    </source>
</evidence>
<dbReference type="PANTHER" id="PTHR33231:SF1">
    <property type="entry name" value="30S RIBOSOMAL PROTEIN"/>
    <property type="match status" value="1"/>
</dbReference>
<dbReference type="InterPro" id="IPR036567">
    <property type="entry name" value="RHF-like"/>
</dbReference>
<dbReference type="NCBIfam" id="TIGR00741">
    <property type="entry name" value="yfiA"/>
    <property type="match status" value="1"/>
</dbReference>
<dbReference type="Proteomes" id="UP000251800">
    <property type="component" value="Unassembled WGS sequence"/>
</dbReference>
<evidence type="ECO:0000313" key="7">
    <source>
        <dbReference type="Proteomes" id="UP000251800"/>
    </source>
</evidence>
<protein>
    <recommendedName>
        <fullName evidence="4">Ribosome hibernation promoting factor</fullName>
    </recommendedName>
    <alternativeName>
        <fullName evidence="5">Hibernation factor HPF</fullName>
    </alternativeName>
</protein>
<dbReference type="OrthoDB" id="9795980at2"/>